<evidence type="ECO:0000259" key="6">
    <source>
        <dbReference type="PROSITE" id="PS51007"/>
    </source>
</evidence>
<accession>A0A7V8V5M3</accession>
<name>A0A7V8V5M3_9BACT</name>
<dbReference type="PROSITE" id="PS51257">
    <property type="entry name" value="PROKAR_LIPOPROTEIN"/>
    <property type="match status" value="1"/>
</dbReference>
<proteinExistence type="predicted"/>
<dbReference type="Pfam" id="PF13385">
    <property type="entry name" value="Laminin_G_3"/>
    <property type="match status" value="1"/>
</dbReference>
<gene>
    <name evidence="7" type="ORF">HOV93_24480</name>
</gene>
<evidence type="ECO:0000256" key="5">
    <source>
        <dbReference type="SAM" id="SignalP"/>
    </source>
</evidence>
<evidence type="ECO:0000256" key="2">
    <source>
        <dbReference type="ARBA" id="ARBA00022723"/>
    </source>
</evidence>
<keyword evidence="1 4" id="KW-0349">Heme</keyword>
<dbReference type="Proteomes" id="UP000551616">
    <property type="component" value="Unassembled WGS sequence"/>
</dbReference>
<feature type="signal peptide" evidence="5">
    <location>
        <begin position="1"/>
        <end position="24"/>
    </location>
</feature>
<keyword evidence="3 4" id="KW-0408">Iron</keyword>
<dbReference type="GO" id="GO:0046872">
    <property type="term" value="F:metal ion binding"/>
    <property type="evidence" value="ECO:0007669"/>
    <property type="project" value="UniProtKB-KW"/>
</dbReference>
<protein>
    <recommendedName>
        <fullName evidence="6">Cytochrome c domain-containing protein</fullName>
    </recommendedName>
</protein>
<dbReference type="GO" id="GO:0020037">
    <property type="term" value="F:heme binding"/>
    <property type="evidence" value="ECO:0007669"/>
    <property type="project" value="InterPro"/>
</dbReference>
<keyword evidence="2 4" id="KW-0479">Metal-binding</keyword>
<dbReference type="Pfam" id="PF07635">
    <property type="entry name" value="PSCyt1"/>
    <property type="match status" value="1"/>
</dbReference>
<dbReference type="AlphaFoldDB" id="A0A7V8V5M3"/>
<reference evidence="7 8" key="1">
    <citation type="submission" date="2020-05" db="EMBL/GenBank/DDBJ databases">
        <title>Bremerella alba sp. nov., a novel planctomycete isolated from the surface of the macroalga Fucus spiralis.</title>
        <authorList>
            <person name="Godinho O."/>
            <person name="Botelho R."/>
            <person name="Albuquerque L."/>
            <person name="Wiegand S."/>
            <person name="Da Costa M.S."/>
            <person name="Lobo-Da-Cunha A."/>
            <person name="Jogler C."/>
            <person name="Lage O.M."/>
        </authorList>
    </citation>
    <scope>NUCLEOTIDE SEQUENCE [LARGE SCALE GENOMIC DNA]</scope>
    <source>
        <strain evidence="7 8">FF15</strain>
    </source>
</reference>
<dbReference type="InterPro" id="IPR009056">
    <property type="entry name" value="Cyt_c-like_dom"/>
</dbReference>
<dbReference type="InterPro" id="IPR011444">
    <property type="entry name" value="DUF1549"/>
</dbReference>
<evidence type="ECO:0000256" key="1">
    <source>
        <dbReference type="ARBA" id="ARBA00022617"/>
    </source>
</evidence>
<dbReference type="SUPFAM" id="SSF49899">
    <property type="entry name" value="Concanavalin A-like lectins/glucanases"/>
    <property type="match status" value="1"/>
</dbReference>
<dbReference type="PANTHER" id="PTHR35889:SF3">
    <property type="entry name" value="F-BOX DOMAIN-CONTAINING PROTEIN"/>
    <property type="match status" value="1"/>
</dbReference>
<keyword evidence="8" id="KW-1185">Reference proteome</keyword>
<comment type="caution">
    <text evidence="7">The sequence shown here is derived from an EMBL/GenBank/DDBJ whole genome shotgun (WGS) entry which is preliminary data.</text>
</comment>
<feature type="chain" id="PRO_5030910607" description="Cytochrome c domain-containing protein" evidence="5">
    <location>
        <begin position="25"/>
        <end position="1237"/>
    </location>
</feature>
<sequence>MRSLHCHLLSLSLAMACLGVTVQASEPAVMWDFGTEEETPLIAHGGVHRDVPGPRPPAYPDFDATNTAVKFDGRGAYFSYDDPGHLSPFDFTNGDPITIEAWVNARDLKEGENLYIVGKGRTGNPGFAPDNQNWALRLRGVKGKACLSFLFATPSKGSGSPWHRWTTSDGFIPRTGWHHVAVTYEFGKPESIEGWIDGKQLPGVWDMGGPTTVAPVVDDDSVWIGSSMRGNASSSFRGYLDAVAVHRIALDANTLKARFSRVGEAPKPEPPPESMPKLGKLPADRVTVTFHEGMPSHTRWLDFDEDYPAEITRWETSEFLTPRLPQRFDSWGIRDSWKAPVLVRMAADVSLPEGEQTLLLRARGLSRLWVDGKLVAKTGALQGSPSGEEPITPVADPPLPGHRIKQHRLHEQTGTFLVSKKGMHRVVVETMAGGKKFRAEPGEFTVAILSPEGKLYHVLGPAEGPDAPLPLTDEAFEGALTRIETSLSSHDDHSRREAAISRDRFWGKRHQLAQQWVQNNPGPNLPEHSEAISPIDAFVADRIQDAKSASKGTSPEEAKHFHSEVLPILRSECFRCHSEKDSGGLQLNSLEMAVFGGNSGPAIVPGDATSSELMARIQHKDADMRMPPTGQPLSPEQIKTLEAWINAGAKWPELPLSPEETEFSPIVSDAKFIRRAYLDTVGIIPTEEEVRLFLEEDSPNKRAKLIDRLLADPRWADHWVSYWQDVLAENPTLINATLNASGPFRWFLHDALRDDKSLDRMVTELMMMRGSSEDGGSAGFAKAAQNDSPYAAKGHVVANAFLGIELQCARCHDSPYHSTTQEDLYALAAMFARKPLSVPKSSSVPVAFFESQDREPLIQVTLKPGQAVKPQWPFSEVTGIQDNEALATYLENEKDSRERLTALVTAPENERFAEVSVNRIWRRLIGAGIVEPPHDWEGTKPSHPELLKWLARDFVAHGYSVKHTTRLIMNSNLYQRKATGNQQAADPTRRLFNAPQRRRMTAEQIVDSFHAAAGKEIDVETLTLDPDGRRPASNRNNLGRVERAWMLASISNERDRPSLTLPRVSVVDDVMVAFGWSAERQIPRTDREDEPNILQPAVIANGTMTVWLTRASHDSPLADLAVNAKSPGQLVDSVFLRFLSRLPSDQERELFVEALRQGFDQRLVPKSQIKHPEPLERLPQVTWSNHLRSEANTIQQEHARRARVGPPSDPRLQPQWREVYEDMVWSVVNLREFVWMP</sequence>
<dbReference type="SUPFAM" id="SSF46626">
    <property type="entry name" value="Cytochrome c"/>
    <property type="match status" value="1"/>
</dbReference>
<dbReference type="PANTHER" id="PTHR35889">
    <property type="entry name" value="CYCLOINULO-OLIGOSACCHARIDE FRUCTANOTRANSFERASE-RELATED"/>
    <property type="match status" value="1"/>
</dbReference>
<dbReference type="RefSeq" id="WP_207396713.1">
    <property type="nucleotide sequence ID" value="NZ_JABRWO010000006.1"/>
</dbReference>
<dbReference type="PROSITE" id="PS51007">
    <property type="entry name" value="CYTC"/>
    <property type="match status" value="1"/>
</dbReference>
<dbReference type="Pfam" id="PF07587">
    <property type="entry name" value="PSD1"/>
    <property type="match status" value="1"/>
</dbReference>
<dbReference type="Pfam" id="PF07583">
    <property type="entry name" value="PSCyt2"/>
    <property type="match status" value="1"/>
</dbReference>
<dbReference type="InterPro" id="IPR036909">
    <property type="entry name" value="Cyt_c-like_dom_sf"/>
</dbReference>
<dbReference type="GO" id="GO:0009055">
    <property type="term" value="F:electron transfer activity"/>
    <property type="evidence" value="ECO:0007669"/>
    <property type="project" value="InterPro"/>
</dbReference>
<dbReference type="InterPro" id="IPR011429">
    <property type="entry name" value="Cyt_c_Planctomycete-type"/>
</dbReference>
<organism evidence="7 8">
    <name type="scientific">Bremerella alba</name>
    <dbReference type="NCBI Taxonomy" id="980252"/>
    <lineage>
        <taxon>Bacteria</taxon>
        <taxon>Pseudomonadati</taxon>
        <taxon>Planctomycetota</taxon>
        <taxon>Planctomycetia</taxon>
        <taxon>Pirellulales</taxon>
        <taxon>Pirellulaceae</taxon>
        <taxon>Bremerella</taxon>
    </lineage>
</organism>
<dbReference type="Gene3D" id="2.60.120.200">
    <property type="match status" value="1"/>
</dbReference>
<keyword evidence="5" id="KW-0732">Signal</keyword>
<dbReference type="EMBL" id="JABRWO010000006">
    <property type="protein sequence ID" value="MBA2115275.1"/>
    <property type="molecule type" value="Genomic_DNA"/>
</dbReference>
<evidence type="ECO:0000256" key="3">
    <source>
        <dbReference type="ARBA" id="ARBA00023004"/>
    </source>
</evidence>
<dbReference type="InterPro" id="IPR013320">
    <property type="entry name" value="ConA-like_dom_sf"/>
</dbReference>
<dbReference type="InterPro" id="IPR022655">
    <property type="entry name" value="DUF1553"/>
</dbReference>
<evidence type="ECO:0000313" key="8">
    <source>
        <dbReference type="Proteomes" id="UP000551616"/>
    </source>
</evidence>
<evidence type="ECO:0000313" key="7">
    <source>
        <dbReference type="EMBL" id="MBA2115275.1"/>
    </source>
</evidence>
<feature type="domain" description="Cytochrome c" evidence="6">
    <location>
        <begin position="552"/>
        <end position="649"/>
    </location>
</feature>
<evidence type="ECO:0000256" key="4">
    <source>
        <dbReference type="PROSITE-ProRule" id="PRU00433"/>
    </source>
</evidence>